<gene>
    <name evidence="5" type="ORF">BU23DRAFT_522566</name>
</gene>
<dbReference type="Gene3D" id="1.10.10.10">
    <property type="entry name" value="Winged helix-like DNA-binding domain superfamily/Winged helix DNA-binding domain"/>
    <property type="match status" value="1"/>
</dbReference>
<dbReference type="InterPro" id="IPR001077">
    <property type="entry name" value="COMT_C"/>
</dbReference>
<dbReference type="InterPro" id="IPR036388">
    <property type="entry name" value="WH-like_DNA-bd_sf"/>
</dbReference>
<proteinExistence type="predicted"/>
<dbReference type="GO" id="GO:0032259">
    <property type="term" value="P:methylation"/>
    <property type="evidence" value="ECO:0007669"/>
    <property type="project" value="UniProtKB-KW"/>
</dbReference>
<dbReference type="SUPFAM" id="SSF53335">
    <property type="entry name" value="S-adenosyl-L-methionine-dependent methyltransferases"/>
    <property type="match status" value="1"/>
</dbReference>
<keyword evidence="1 5" id="KW-0489">Methyltransferase</keyword>
<evidence type="ECO:0000313" key="5">
    <source>
        <dbReference type="EMBL" id="KAF1980465.1"/>
    </source>
</evidence>
<dbReference type="SUPFAM" id="SSF46785">
    <property type="entry name" value="Winged helix' DNA-binding domain"/>
    <property type="match status" value="1"/>
</dbReference>
<evidence type="ECO:0000256" key="2">
    <source>
        <dbReference type="ARBA" id="ARBA00022679"/>
    </source>
</evidence>
<dbReference type="PROSITE" id="PS51683">
    <property type="entry name" value="SAM_OMT_II"/>
    <property type="match status" value="1"/>
</dbReference>
<evidence type="ECO:0000259" key="4">
    <source>
        <dbReference type="Pfam" id="PF00891"/>
    </source>
</evidence>
<dbReference type="Proteomes" id="UP000800036">
    <property type="component" value="Unassembled WGS sequence"/>
</dbReference>
<keyword evidence="3" id="KW-0949">S-adenosyl-L-methionine</keyword>
<sequence>MSTSRIIQLAQLIASNTQTLDEHLTESGLPQPSFQVGAPTDAFPQSSADVADAKTKVIEATIELRQLLEGPVKSLLPESNSAPLASVYRFNIAPHVPLNGTISFADLAQKCGLLEHDLRRIIRYTAIHHRVFAEPEEGLVSHTAASRLLAENEMIGDLMGLTFAECWPAHARAPDAITQRSEEPNISGYSLANDTTLNMFEYLGQHPDRARRFAGAMSSTSQASLDALATYFDWAGLPPGATVVDVGGAQGHVSVHLARRFPNLNFIVRDLPEVIEGAQDKIPEDIQGSVRLEGHDMFTPQPKEYADVYLLRYVLHDWPDKYCIRVLENIVPVLKEGAKVVLQEHVLPEHGTLGLLQEMQVRSMDAIMMSLFNSRERGVADWESIFAQAGDGRFSVEVKKVKENPSTGVIIAEWRGYPDHG</sequence>
<dbReference type="PANTHER" id="PTHR43712:SF12">
    <property type="entry name" value="STERIGMATOCYSTIN 8-O-METHYLTRANSFERASE"/>
    <property type="match status" value="1"/>
</dbReference>
<dbReference type="InterPro" id="IPR016461">
    <property type="entry name" value="COMT-like"/>
</dbReference>
<dbReference type="InterPro" id="IPR036390">
    <property type="entry name" value="WH_DNA-bd_sf"/>
</dbReference>
<feature type="domain" description="O-methyltransferase C-terminal" evidence="4">
    <location>
        <begin position="196"/>
        <end position="390"/>
    </location>
</feature>
<dbReference type="Pfam" id="PF00891">
    <property type="entry name" value="Methyltransf_2"/>
    <property type="match status" value="1"/>
</dbReference>
<dbReference type="Gene3D" id="3.40.50.150">
    <property type="entry name" value="Vaccinia Virus protein VP39"/>
    <property type="match status" value="1"/>
</dbReference>
<keyword evidence="2 5" id="KW-0808">Transferase</keyword>
<evidence type="ECO:0000256" key="3">
    <source>
        <dbReference type="ARBA" id="ARBA00022691"/>
    </source>
</evidence>
<evidence type="ECO:0000256" key="1">
    <source>
        <dbReference type="ARBA" id="ARBA00022603"/>
    </source>
</evidence>
<dbReference type="GO" id="GO:0008171">
    <property type="term" value="F:O-methyltransferase activity"/>
    <property type="evidence" value="ECO:0007669"/>
    <property type="project" value="InterPro"/>
</dbReference>
<accession>A0A6A5VU81</accession>
<dbReference type="CDD" id="cd02440">
    <property type="entry name" value="AdoMet_MTases"/>
    <property type="match status" value="1"/>
</dbReference>
<name>A0A6A5VU81_9PLEO</name>
<protein>
    <submittedName>
        <fullName evidence="5">Putative O-methyltransferase</fullName>
    </submittedName>
</protein>
<keyword evidence="6" id="KW-1185">Reference proteome</keyword>
<reference evidence="5" key="1">
    <citation type="journal article" date="2020" name="Stud. Mycol.">
        <title>101 Dothideomycetes genomes: a test case for predicting lifestyles and emergence of pathogens.</title>
        <authorList>
            <person name="Haridas S."/>
            <person name="Albert R."/>
            <person name="Binder M."/>
            <person name="Bloem J."/>
            <person name="Labutti K."/>
            <person name="Salamov A."/>
            <person name="Andreopoulos B."/>
            <person name="Baker S."/>
            <person name="Barry K."/>
            <person name="Bills G."/>
            <person name="Bluhm B."/>
            <person name="Cannon C."/>
            <person name="Castanera R."/>
            <person name="Culley D."/>
            <person name="Daum C."/>
            <person name="Ezra D."/>
            <person name="Gonzalez J."/>
            <person name="Henrissat B."/>
            <person name="Kuo A."/>
            <person name="Liang C."/>
            <person name="Lipzen A."/>
            <person name="Lutzoni F."/>
            <person name="Magnuson J."/>
            <person name="Mondo S."/>
            <person name="Nolan M."/>
            <person name="Ohm R."/>
            <person name="Pangilinan J."/>
            <person name="Park H.-J."/>
            <person name="Ramirez L."/>
            <person name="Alfaro M."/>
            <person name="Sun H."/>
            <person name="Tritt A."/>
            <person name="Yoshinaga Y."/>
            <person name="Zwiers L.-H."/>
            <person name="Turgeon B."/>
            <person name="Goodwin S."/>
            <person name="Spatafora J."/>
            <person name="Crous P."/>
            <person name="Grigoriev I."/>
        </authorList>
    </citation>
    <scope>NUCLEOTIDE SEQUENCE</scope>
    <source>
        <strain evidence="5">CBS 107.79</strain>
    </source>
</reference>
<dbReference type="OrthoDB" id="1606438at2759"/>
<dbReference type="PANTHER" id="PTHR43712">
    <property type="entry name" value="PUTATIVE (AFU_ORTHOLOGUE AFUA_4G14580)-RELATED"/>
    <property type="match status" value="1"/>
</dbReference>
<organism evidence="5 6">
    <name type="scientific">Bimuria novae-zelandiae CBS 107.79</name>
    <dbReference type="NCBI Taxonomy" id="1447943"/>
    <lineage>
        <taxon>Eukaryota</taxon>
        <taxon>Fungi</taxon>
        <taxon>Dikarya</taxon>
        <taxon>Ascomycota</taxon>
        <taxon>Pezizomycotina</taxon>
        <taxon>Dothideomycetes</taxon>
        <taxon>Pleosporomycetidae</taxon>
        <taxon>Pleosporales</taxon>
        <taxon>Massarineae</taxon>
        <taxon>Didymosphaeriaceae</taxon>
        <taxon>Bimuria</taxon>
    </lineage>
</organism>
<dbReference type="InterPro" id="IPR029063">
    <property type="entry name" value="SAM-dependent_MTases_sf"/>
</dbReference>
<evidence type="ECO:0000313" key="6">
    <source>
        <dbReference type="Proteomes" id="UP000800036"/>
    </source>
</evidence>
<dbReference type="EMBL" id="ML976656">
    <property type="protein sequence ID" value="KAF1980465.1"/>
    <property type="molecule type" value="Genomic_DNA"/>
</dbReference>
<dbReference type="AlphaFoldDB" id="A0A6A5VU81"/>